<dbReference type="GO" id="GO:0006366">
    <property type="term" value="P:transcription by RNA polymerase II"/>
    <property type="evidence" value="ECO:0007669"/>
    <property type="project" value="TreeGrafter"/>
</dbReference>
<dbReference type="InterPro" id="IPR006110">
    <property type="entry name" value="Pol_omega/Rpo6/RPB6"/>
</dbReference>
<proteinExistence type="predicted"/>
<dbReference type="GO" id="GO:0042797">
    <property type="term" value="P:tRNA transcription by RNA polymerase III"/>
    <property type="evidence" value="ECO:0007669"/>
    <property type="project" value="TreeGrafter"/>
</dbReference>
<dbReference type="GO" id="GO:0005666">
    <property type="term" value="C:RNA polymerase III complex"/>
    <property type="evidence" value="ECO:0007669"/>
    <property type="project" value="TreeGrafter"/>
</dbReference>
<dbReference type="GO" id="GO:0006360">
    <property type="term" value="P:transcription by RNA polymerase I"/>
    <property type="evidence" value="ECO:0007669"/>
    <property type="project" value="TreeGrafter"/>
</dbReference>
<dbReference type="PANTHER" id="PTHR47227:SF3">
    <property type="entry name" value="RNA POLYMERASE SUBUNIT, PUTATIVE-RELATED"/>
    <property type="match status" value="1"/>
</dbReference>
<keyword evidence="3" id="KW-0548">Nucleotidyltransferase</keyword>
<dbReference type="InterPro" id="IPR006111">
    <property type="entry name" value="Rpo6/Rpb6"/>
</dbReference>
<keyword evidence="1 3" id="KW-0240">DNA-directed RNA polymerase</keyword>
<keyword evidence="4" id="KW-1185">Reference proteome</keyword>
<dbReference type="SUPFAM" id="SSF63562">
    <property type="entry name" value="RPB6/omega subunit-like"/>
    <property type="match status" value="1"/>
</dbReference>
<dbReference type="Gene3D" id="3.90.940.10">
    <property type="match status" value="1"/>
</dbReference>
<reference evidence="3 4" key="1">
    <citation type="journal article" date="2018" name="BMC Genomics">
        <title>Genomic comparison of Trypanosoma conorhini and Trypanosoma rangeli to Trypanosoma cruzi strains of high and low virulence.</title>
        <authorList>
            <person name="Bradwell K.R."/>
            <person name="Koparde V.N."/>
            <person name="Matveyev A.V."/>
            <person name="Serrano M.G."/>
            <person name="Alves J.M."/>
            <person name="Parikh H."/>
            <person name="Huang B."/>
            <person name="Lee V."/>
            <person name="Espinosa-Alvarez O."/>
            <person name="Ortiz P.A."/>
            <person name="Costa-Martins A.G."/>
            <person name="Teixeira M.M."/>
            <person name="Buck G.A."/>
        </authorList>
    </citation>
    <scope>NUCLEOTIDE SEQUENCE [LARGE SCALE GENOMIC DNA]</scope>
    <source>
        <strain evidence="3 4">025E</strain>
    </source>
</reference>
<dbReference type="GO" id="GO:0005665">
    <property type="term" value="C:RNA polymerase II, core complex"/>
    <property type="evidence" value="ECO:0007669"/>
    <property type="project" value="TreeGrafter"/>
</dbReference>
<comment type="caution">
    <text evidence="3">The sequence shown here is derived from an EMBL/GenBank/DDBJ whole genome shotgun (WGS) entry which is preliminary data.</text>
</comment>
<dbReference type="RefSeq" id="XP_029226212.1">
    <property type="nucleotide sequence ID" value="XM_029373683.1"/>
</dbReference>
<dbReference type="GO" id="GO:0003899">
    <property type="term" value="F:DNA-directed RNA polymerase activity"/>
    <property type="evidence" value="ECO:0007669"/>
    <property type="project" value="UniProtKB-EC"/>
</dbReference>
<dbReference type="GO" id="GO:0005736">
    <property type="term" value="C:RNA polymerase I complex"/>
    <property type="evidence" value="ECO:0007669"/>
    <property type="project" value="TreeGrafter"/>
</dbReference>
<evidence type="ECO:0000256" key="1">
    <source>
        <dbReference type="ARBA" id="ARBA00022478"/>
    </source>
</evidence>
<dbReference type="OrthoDB" id="259769at2759"/>
<dbReference type="EC" id="2.7.7.6" evidence="3"/>
<sequence>MIRSDLLDGEELAIAGESLRITPVQERRTSAYLTKYEMVRVIGERARQIVNGTSVLLSGRSRVNERSALELAERCSDAYALSVDPIFIAKMDLLQGRIPMIVRRTWPNGSMENIPVSELLIDKVMLNMQN</sequence>
<dbReference type="Proteomes" id="UP000284403">
    <property type="component" value="Unassembled WGS sequence"/>
</dbReference>
<dbReference type="Pfam" id="PF01192">
    <property type="entry name" value="RNA_pol_Rpb6"/>
    <property type="match status" value="1"/>
</dbReference>
<protein>
    <submittedName>
        <fullName evidence="3">Putative DNA-directed RNA polymerase subunit</fullName>
        <ecNumber evidence="3">2.7.7.6</ecNumber>
    </submittedName>
</protein>
<evidence type="ECO:0000313" key="3">
    <source>
        <dbReference type="EMBL" id="RNF10382.1"/>
    </source>
</evidence>
<accession>A0A422NXX7</accession>
<gene>
    <name evidence="3" type="ORF">Tco025E_06815</name>
</gene>
<dbReference type="InterPro" id="IPR036161">
    <property type="entry name" value="RPB6/omega-like_sf"/>
</dbReference>
<keyword evidence="3" id="KW-0808">Transferase</keyword>
<name>A0A422NXX7_9TRYP</name>
<dbReference type="GO" id="GO:0003677">
    <property type="term" value="F:DNA binding"/>
    <property type="evidence" value="ECO:0007669"/>
    <property type="project" value="InterPro"/>
</dbReference>
<dbReference type="PANTHER" id="PTHR47227">
    <property type="entry name" value="DNA-DIRECTED RNA POLYMERASE SUBUNIT K"/>
    <property type="match status" value="1"/>
</dbReference>
<evidence type="ECO:0000313" key="4">
    <source>
        <dbReference type="Proteomes" id="UP000284403"/>
    </source>
</evidence>
<dbReference type="EMBL" id="MKKU01000483">
    <property type="protein sequence ID" value="RNF10382.1"/>
    <property type="molecule type" value="Genomic_DNA"/>
</dbReference>
<keyword evidence="2" id="KW-0804">Transcription</keyword>
<dbReference type="AlphaFoldDB" id="A0A422NXX7"/>
<dbReference type="GeneID" id="40320426"/>
<dbReference type="PIRSF" id="PIRSF000778">
    <property type="entry name" value="RpoK/RPB6"/>
    <property type="match status" value="1"/>
</dbReference>
<organism evidence="3 4">
    <name type="scientific">Trypanosoma conorhini</name>
    <dbReference type="NCBI Taxonomy" id="83891"/>
    <lineage>
        <taxon>Eukaryota</taxon>
        <taxon>Discoba</taxon>
        <taxon>Euglenozoa</taxon>
        <taxon>Kinetoplastea</taxon>
        <taxon>Metakinetoplastina</taxon>
        <taxon>Trypanosomatida</taxon>
        <taxon>Trypanosomatidae</taxon>
        <taxon>Trypanosoma</taxon>
    </lineage>
</organism>
<evidence type="ECO:0000256" key="2">
    <source>
        <dbReference type="ARBA" id="ARBA00023163"/>
    </source>
</evidence>